<proteinExistence type="predicted"/>
<reference evidence="1" key="1">
    <citation type="journal article" date="2014" name="Front. Microbiol.">
        <title>High frequency of phylogenetically diverse reductive dehalogenase-homologous genes in deep subseafloor sedimentary metagenomes.</title>
        <authorList>
            <person name="Kawai M."/>
            <person name="Futagami T."/>
            <person name="Toyoda A."/>
            <person name="Takaki Y."/>
            <person name="Nishi S."/>
            <person name="Hori S."/>
            <person name="Arai W."/>
            <person name="Tsubouchi T."/>
            <person name="Morono Y."/>
            <person name="Uchiyama I."/>
            <person name="Ito T."/>
            <person name="Fujiyama A."/>
            <person name="Inagaki F."/>
            <person name="Takami H."/>
        </authorList>
    </citation>
    <scope>NUCLEOTIDE SEQUENCE</scope>
    <source>
        <strain evidence="1">Expedition CK06-06</strain>
    </source>
</reference>
<gene>
    <name evidence="1" type="ORF">S01H1_09976</name>
</gene>
<comment type="caution">
    <text evidence="1">The sequence shown here is derived from an EMBL/GenBank/DDBJ whole genome shotgun (WGS) entry which is preliminary data.</text>
</comment>
<name>X0SXG3_9ZZZZ</name>
<evidence type="ECO:0000313" key="1">
    <source>
        <dbReference type="EMBL" id="GAF68470.1"/>
    </source>
</evidence>
<sequence>MANGTIDSLLFVLIDNWPGIARLVAEDEIPLGGFLGCTHHNVAAAKYRKGEKLCVWNTTDAGTEGMATFIYLQVGTQNAGNALAARDFCTTDSATDPLVITNDPDDCIGPKTGGGLVCIALSAMTNAYFGWFWCGGICPESFVLDLGGTYTTEENNVAKGSLLCIHDSTNGDDWCNLGPCGAATEEVIGFAIAPDS</sequence>
<dbReference type="EMBL" id="BARS01005094">
    <property type="protein sequence ID" value="GAF68470.1"/>
    <property type="molecule type" value="Genomic_DNA"/>
</dbReference>
<organism evidence="1">
    <name type="scientific">marine sediment metagenome</name>
    <dbReference type="NCBI Taxonomy" id="412755"/>
    <lineage>
        <taxon>unclassified sequences</taxon>
        <taxon>metagenomes</taxon>
        <taxon>ecological metagenomes</taxon>
    </lineage>
</organism>
<dbReference type="AlphaFoldDB" id="X0SXG3"/>
<accession>X0SXG3</accession>
<protein>
    <submittedName>
        <fullName evidence="1">Uncharacterized protein</fullName>
    </submittedName>
</protein>